<protein>
    <submittedName>
        <fullName evidence="3">Uncharacterized protein</fullName>
    </submittedName>
</protein>
<evidence type="ECO:0000256" key="1">
    <source>
        <dbReference type="SAM" id="MobiDB-lite"/>
    </source>
</evidence>
<dbReference type="EMBL" id="CP144913">
    <property type="protein sequence ID" value="WXB77093.1"/>
    <property type="molecule type" value="Genomic_DNA"/>
</dbReference>
<keyword evidence="2" id="KW-0472">Membrane</keyword>
<keyword evidence="2" id="KW-1133">Transmembrane helix</keyword>
<evidence type="ECO:0000313" key="4">
    <source>
        <dbReference type="Proteomes" id="UP001382727"/>
    </source>
</evidence>
<accession>A0ABZ2MJ94</accession>
<keyword evidence="4" id="KW-1185">Reference proteome</keyword>
<feature type="transmembrane region" description="Helical" evidence="2">
    <location>
        <begin position="56"/>
        <end position="76"/>
    </location>
</feature>
<proteinExistence type="predicted"/>
<dbReference type="Proteomes" id="UP001382727">
    <property type="component" value="Chromosome"/>
</dbReference>
<gene>
    <name evidence="3" type="ORF">V1351_03255</name>
</gene>
<name>A0ABZ2MJ94_9MICO</name>
<feature type="region of interest" description="Disordered" evidence="1">
    <location>
        <begin position="1"/>
        <end position="23"/>
    </location>
</feature>
<reference evidence="3 4" key="1">
    <citation type="submission" date="2024-02" db="EMBL/GenBank/DDBJ databases">
        <title>Janibacter sp. nov., isolated from gut of marine sandworm.</title>
        <authorList>
            <person name="Kim B."/>
            <person name="Jun M.O."/>
            <person name="Shin N.-R."/>
        </authorList>
    </citation>
    <scope>NUCLEOTIDE SEQUENCE [LARGE SCALE GENOMIC DNA]</scope>
    <source>
        <strain evidence="3 4">A1S7</strain>
    </source>
</reference>
<keyword evidence="2" id="KW-0812">Transmembrane</keyword>
<evidence type="ECO:0000313" key="3">
    <source>
        <dbReference type="EMBL" id="WXB77093.1"/>
    </source>
</evidence>
<organism evidence="3 4">
    <name type="scientific">Janibacter alittae</name>
    <dbReference type="NCBI Taxonomy" id="3115209"/>
    <lineage>
        <taxon>Bacteria</taxon>
        <taxon>Bacillati</taxon>
        <taxon>Actinomycetota</taxon>
        <taxon>Actinomycetes</taxon>
        <taxon>Micrococcales</taxon>
        <taxon>Intrasporangiaceae</taxon>
        <taxon>Janibacter</taxon>
    </lineage>
</organism>
<sequence>MMIMSTFATTTHSATTRRRRTPRRVRERQRFAHLLAGAVLLAYVYAAPLLGPGFASAVRWVVVPVLVISGIALWQWHRVRAAVRRRQRP</sequence>
<dbReference type="RefSeq" id="WP_338750660.1">
    <property type="nucleotide sequence ID" value="NZ_CP144913.1"/>
</dbReference>
<evidence type="ECO:0000256" key="2">
    <source>
        <dbReference type="SAM" id="Phobius"/>
    </source>
</evidence>